<feature type="region of interest" description="Disordered" evidence="1">
    <location>
        <begin position="218"/>
        <end position="238"/>
    </location>
</feature>
<accession>A0A6L5JT43</accession>
<dbReference type="PANTHER" id="PTHR13887:SF51">
    <property type="entry name" value="DSBA FAMILY PROTEIN"/>
    <property type="match status" value="1"/>
</dbReference>
<evidence type="ECO:0000313" key="4">
    <source>
        <dbReference type="Proteomes" id="UP000480275"/>
    </source>
</evidence>
<evidence type="ECO:0000256" key="1">
    <source>
        <dbReference type="SAM" id="MobiDB-lite"/>
    </source>
</evidence>
<name>A0A6L5JT43_RHOTE</name>
<gene>
    <name evidence="3" type="ORF">GHK24_01140</name>
</gene>
<reference evidence="3 4" key="1">
    <citation type="submission" date="2019-10" db="EMBL/GenBank/DDBJ databases">
        <title>Whole-genome sequence of the purple nonsulfur photosynthetic bacterium Rhodocyclus tenuis.</title>
        <authorList>
            <person name="Kyndt J.A."/>
            <person name="Meyer T.E."/>
        </authorList>
    </citation>
    <scope>NUCLEOTIDE SEQUENCE [LARGE SCALE GENOMIC DNA]</scope>
    <source>
        <strain evidence="3 4">DSM 110</strain>
    </source>
</reference>
<dbReference type="GO" id="GO:0016491">
    <property type="term" value="F:oxidoreductase activity"/>
    <property type="evidence" value="ECO:0007669"/>
    <property type="project" value="InterPro"/>
</dbReference>
<sequence length="248" mass="26867">MSRHDATLHYLYDPLCGWCYGSAPLIAAAEKVAGLKVQFHSGGMMSGIHRRPIDAYWRDYVMPHDRRIAELSGQPFSDAYYDGLLRDTSVILDSAPPTTAALAAEAMSGRGLPMIHRLQRAHYVDARRIADSAVLEEIAGELGLDVATFRRHYAQLAGTATTQHFAATQQRLAAAGGQGFPTLILEFANGQSQRLEVGRWLGQAAAWAKELARRLAASGANEERAPAGRRAAGPRAGTAHCDTDHCAF</sequence>
<dbReference type="EMBL" id="WIXJ01000001">
    <property type="protein sequence ID" value="MQY50389.1"/>
    <property type="molecule type" value="Genomic_DNA"/>
</dbReference>
<dbReference type="Pfam" id="PF01323">
    <property type="entry name" value="DSBA"/>
    <property type="match status" value="1"/>
</dbReference>
<feature type="compositionally biased region" description="Low complexity" evidence="1">
    <location>
        <begin position="228"/>
        <end position="237"/>
    </location>
</feature>
<dbReference type="InterPro" id="IPR036249">
    <property type="entry name" value="Thioredoxin-like_sf"/>
</dbReference>
<evidence type="ECO:0000259" key="2">
    <source>
        <dbReference type="Pfam" id="PF01323"/>
    </source>
</evidence>
<comment type="caution">
    <text evidence="3">The sequence shown here is derived from an EMBL/GenBank/DDBJ whole genome shotgun (WGS) entry which is preliminary data.</text>
</comment>
<dbReference type="InterPro" id="IPR001853">
    <property type="entry name" value="DSBA-like_thioredoxin_dom"/>
</dbReference>
<dbReference type="CDD" id="cd03025">
    <property type="entry name" value="DsbA_FrnE_like"/>
    <property type="match status" value="1"/>
</dbReference>
<proteinExistence type="predicted"/>
<dbReference type="SUPFAM" id="SSF52833">
    <property type="entry name" value="Thioredoxin-like"/>
    <property type="match status" value="1"/>
</dbReference>
<organism evidence="3 4">
    <name type="scientific">Rhodocyclus tenuis</name>
    <name type="common">Rhodospirillum tenue</name>
    <dbReference type="NCBI Taxonomy" id="1066"/>
    <lineage>
        <taxon>Bacteria</taxon>
        <taxon>Pseudomonadati</taxon>
        <taxon>Pseudomonadota</taxon>
        <taxon>Betaproteobacteria</taxon>
        <taxon>Rhodocyclales</taxon>
        <taxon>Rhodocyclaceae</taxon>
        <taxon>Rhodocyclus</taxon>
    </lineage>
</organism>
<dbReference type="Gene3D" id="3.40.30.10">
    <property type="entry name" value="Glutaredoxin"/>
    <property type="match status" value="1"/>
</dbReference>
<dbReference type="PANTHER" id="PTHR13887">
    <property type="entry name" value="GLUTATHIONE S-TRANSFERASE KAPPA"/>
    <property type="match status" value="1"/>
</dbReference>
<evidence type="ECO:0000313" key="3">
    <source>
        <dbReference type="EMBL" id="MQY50389.1"/>
    </source>
</evidence>
<dbReference type="Proteomes" id="UP000480275">
    <property type="component" value="Unassembled WGS sequence"/>
</dbReference>
<dbReference type="OrthoDB" id="9813770at2"/>
<feature type="domain" description="DSBA-like thioredoxin" evidence="2">
    <location>
        <begin position="12"/>
        <end position="191"/>
    </location>
</feature>
<protein>
    <submittedName>
        <fullName evidence="3">DsbA family protein</fullName>
    </submittedName>
</protein>
<dbReference type="AlphaFoldDB" id="A0A6L5JT43"/>